<feature type="compositionally biased region" description="Basic and acidic residues" evidence="1">
    <location>
        <begin position="134"/>
        <end position="144"/>
    </location>
</feature>
<feature type="compositionally biased region" description="Polar residues" evidence="1">
    <location>
        <begin position="275"/>
        <end position="286"/>
    </location>
</feature>
<feature type="region of interest" description="Disordered" evidence="1">
    <location>
        <begin position="216"/>
        <end position="260"/>
    </location>
</feature>
<feature type="region of interest" description="Disordered" evidence="1">
    <location>
        <begin position="134"/>
        <end position="166"/>
    </location>
</feature>
<dbReference type="AlphaFoldDB" id="A0A4U0WYV3"/>
<feature type="compositionally biased region" description="Basic and acidic residues" evidence="1">
    <location>
        <begin position="221"/>
        <end position="260"/>
    </location>
</feature>
<protein>
    <submittedName>
        <fullName evidence="2">Uncharacterized protein</fullName>
    </submittedName>
</protein>
<feature type="compositionally biased region" description="Basic and acidic residues" evidence="1">
    <location>
        <begin position="349"/>
        <end position="361"/>
    </location>
</feature>
<proteinExistence type="predicted"/>
<feature type="region of interest" description="Disordered" evidence="1">
    <location>
        <begin position="307"/>
        <end position="361"/>
    </location>
</feature>
<accession>A0A4U0WYV3</accession>
<gene>
    <name evidence="2" type="ORF">B0A55_07270</name>
</gene>
<evidence type="ECO:0000313" key="3">
    <source>
        <dbReference type="Proteomes" id="UP000309340"/>
    </source>
</evidence>
<comment type="caution">
    <text evidence="2">The sequence shown here is derived from an EMBL/GenBank/DDBJ whole genome shotgun (WGS) entry which is preliminary data.</text>
</comment>
<feature type="region of interest" description="Disordered" evidence="1">
    <location>
        <begin position="273"/>
        <end position="292"/>
    </location>
</feature>
<organism evidence="2 3">
    <name type="scientific">Friedmanniomyces simplex</name>
    <dbReference type="NCBI Taxonomy" id="329884"/>
    <lineage>
        <taxon>Eukaryota</taxon>
        <taxon>Fungi</taxon>
        <taxon>Dikarya</taxon>
        <taxon>Ascomycota</taxon>
        <taxon>Pezizomycotina</taxon>
        <taxon>Dothideomycetes</taxon>
        <taxon>Dothideomycetidae</taxon>
        <taxon>Mycosphaerellales</taxon>
        <taxon>Teratosphaeriaceae</taxon>
        <taxon>Friedmanniomyces</taxon>
    </lineage>
</organism>
<reference evidence="2 3" key="1">
    <citation type="submission" date="2017-03" db="EMBL/GenBank/DDBJ databases">
        <title>Genomes of endolithic fungi from Antarctica.</title>
        <authorList>
            <person name="Coleine C."/>
            <person name="Masonjones S."/>
            <person name="Stajich J.E."/>
        </authorList>
    </citation>
    <scope>NUCLEOTIDE SEQUENCE [LARGE SCALE GENOMIC DNA]</scope>
    <source>
        <strain evidence="2 3">CCFEE 5184</strain>
    </source>
</reference>
<feature type="compositionally biased region" description="Basic residues" evidence="1">
    <location>
        <begin position="145"/>
        <end position="162"/>
    </location>
</feature>
<sequence>MANHSAPTKQDSRSEVVRLLEKLTSNDKLTIPGSPPPPKRPTCLLCHLKRITCRHHDAVLRATKPEIVLSQLIGTSPRSKVEDSEVQHSAPTLTMLERRAAERDWITLGVGQASPSPVYGDEEVEGNVLYFKEGDAEGRGEGGGKGKRKGNRKRKSKGKGKGKNAGMVAVAADPASSNFISGSDDGSEVGRSLHEVLDRAKMGSIGERRPCVYMYVGPGRLGEKGEKGEQDGGDGETKEKVAVSEETIATDKGDGDASIKSEHCAGYAEGIVQGTDDTQLPPTNESKATEPDVFTFRIKANSELAGSPFDEVTSETSMRTLGRESKGDNDLAASTLEEVGATGEGGAEEVAREKTVGGKEREGGLAVQGDYADGWLRLL</sequence>
<dbReference type="EMBL" id="NAJQ01000473">
    <property type="protein sequence ID" value="TKA69024.1"/>
    <property type="molecule type" value="Genomic_DNA"/>
</dbReference>
<name>A0A4U0WYV3_9PEZI</name>
<evidence type="ECO:0000313" key="2">
    <source>
        <dbReference type="EMBL" id="TKA69024.1"/>
    </source>
</evidence>
<keyword evidence="3" id="KW-1185">Reference proteome</keyword>
<dbReference type="Proteomes" id="UP000309340">
    <property type="component" value="Unassembled WGS sequence"/>
</dbReference>
<evidence type="ECO:0000256" key="1">
    <source>
        <dbReference type="SAM" id="MobiDB-lite"/>
    </source>
</evidence>